<dbReference type="Pfam" id="PF00072">
    <property type="entry name" value="Response_reg"/>
    <property type="match status" value="1"/>
</dbReference>
<dbReference type="PROSITE" id="PS50110">
    <property type="entry name" value="RESPONSE_REGULATORY"/>
    <property type="match status" value="1"/>
</dbReference>
<keyword evidence="4" id="KW-1185">Reference proteome</keyword>
<feature type="domain" description="Response regulatory" evidence="2">
    <location>
        <begin position="6"/>
        <end position="132"/>
    </location>
</feature>
<dbReference type="Proteomes" id="UP000199702">
    <property type="component" value="Unassembled WGS sequence"/>
</dbReference>
<dbReference type="SMART" id="SM00448">
    <property type="entry name" value="REC"/>
    <property type="match status" value="1"/>
</dbReference>
<name>A0A1H6TP70_9FLAO</name>
<evidence type="ECO:0000256" key="1">
    <source>
        <dbReference type="PROSITE-ProRule" id="PRU00169"/>
    </source>
</evidence>
<dbReference type="EMBL" id="FNYA01000003">
    <property type="protein sequence ID" value="SEI81833.1"/>
    <property type="molecule type" value="Genomic_DNA"/>
</dbReference>
<dbReference type="GO" id="GO:0000160">
    <property type="term" value="P:phosphorelay signal transduction system"/>
    <property type="evidence" value="ECO:0007669"/>
    <property type="project" value="InterPro"/>
</dbReference>
<feature type="modified residue" description="4-aspartylphosphate" evidence="1">
    <location>
        <position position="62"/>
    </location>
</feature>
<dbReference type="AlphaFoldDB" id="A0A1H6TP70"/>
<sequence>METNAAFLLIEDNLIDQLITTKLLKNTFDDFQFNVVSDGKEGMDWLYKFNYTSKDQLIILLDIKMPQMDGFEFLAKYDALPEDLKKKTQIFMLSSSLDPNDLKRANENCYVKKLFSKPLSLSQFKEIISIIDYF</sequence>
<dbReference type="InterPro" id="IPR011006">
    <property type="entry name" value="CheY-like_superfamily"/>
</dbReference>
<evidence type="ECO:0000259" key="2">
    <source>
        <dbReference type="PROSITE" id="PS50110"/>
    </source>
</evidence>
<dbReference type="STRING" id="402734.SAMN05660918_1717"/>
<reference evidence="4" key="1">
    <citation type="submission" date="2016-10" db="EMBL/GenBank/DDBJ databases">
        <authorList>
            <person name="Varghese N."/>
            <person name="Submissions S."/>
        </authorList>
    </citation>
    <scope>NUCLEOTIDE SEQUENCE [LARGE SCALE GENOMIC DNA]</scope>
    <source>
        <strain evidence="4">DSM 17934</strain>
    </source>
</reference>
<dbReference type="InterPro" id="IPR001789">
    <property type="entry name" value="Sig_transdc_resp-reg_receiver"/>
</dbReference>
<evidence type="ECO:0000313" key="4">
    <source>
        <dbReference type="Proteomes" id="UP000199702"/>
    </source>
</evidence>
<organism evidence="3 4">
    <name type="scientific">Flavobacterium terrigena</name>
    <dbReference type="NCBI Taxonomy" id="402734"/>
    <lineage>
        <taxon>Bacteria</taxon>
        <taxon>Pseudomonadati</taxon>
        <taxon>Bacteroidota</taxon>
        <taxon>Flavobacteriia</taxon>
        <taxon>Flavobacteriales</taxon>
        <taxon>Flavobacteriaceae</taxon>
        <taxon>Flavobacterium</taxon>
    </lineage>
</organism>
<gene>
    <name evidence="3" type="ORF">SAMN05660918_1717</name>
</gene>
<protein>
    <submittedName>
        <fullName evidence="3">Response regulator receiver domain-containing protein</fullName>
    </submittedName>
</protein>
<dbReference type="SUPFAM" id="SSF52172">
    <property type="entry name" value="CheY-like"/>
    <property type="match status" value="1"/>
</dbReference>
<dbReference type="RefSeq" id="WP_091311527.1">
    <property type="nucleotide sequence ID" value="NZ_CBCSJU010000007.1"/>
</dbReference>
<proteinExistence type="predicted"/>
<keyword evidence="1" id="KW-0597">Phosphoprotein</keyword>
<dbReference type="InterPro" id="IPR052893">
    <property type="entry name" value="TCS_response_regulator"/>
</dbReference>
<dbReference type="Gene3D" id="3.40.50.2300">
    <property type="match status" value="1"/>
</dbReference>
<accession>A0A1H6TP70</accession>
<evidence type="ECO:0000313" key="3">
    <source>
        <dbReference type="EMBL" id="SEI81833.1"/>
    </source>
</evidence>
<dbReference type="PANTHER" id="PTHR44520">
    <property type="entry name" value="RESPONSE REGULATOR RCP1-RELATED"/>
    <property type="match status" value="1"/>
</dbReference>
<dbReference type="OrthoDB" id="673128at2"/>
<dbReference type="PANTHER" id="PTHR44520:SF2">
    <property type="entry name" value="RESPONSE REGULATOR RCP1"/>
    <property type="match status" value="1"/>
</dbReference>